<protein>
    <submittedName>
        <fullName evidence="1">Uncharacterized protein</fullName>
    </submittedName>
</protein>
<dbReference type="KEGG" id="tab:CIG75_17545"/>
<sequence>MDSMDAQIAKVVPMADPLYRGLKAEHEQPEVRSDKEVTMADPMDRGLNGEGRVSSASHVCRLGLTFVGQGLLSYVHQPRTPRFFACTSHMMLATYSQPSLVGT</sequence>
<evidence type="ECO:0000313" key="1">
    <source>
        <dbReference type="EMBL" id="ASS76589.1"/>
    </source>
</evidence>
<dbReference type="Proteomes" id="UP000214688">
    <property type="component" value="Chromosome"/>
</dbReference>
<dbReference type="AlphaFoldDB" id="A0A223D4P7"/>
<proteinExistence type="predicted"/>
<accession>A0A223D4P7</accession>
<keyword evidence="2" id="KW-1185">Reference proteome</keyword>
<reference evidence="1 2" key="1">
    <citation type="journal article" date="2015" name="Int. J. Syst. Evol. Microbiol.">
        <title>Tumebacillus algifaecis sp. nov., isolated from decomposing algal scum.</title>
        <authorList>
            <person name="Wu Y.F."/>
            <person name="Zhang B."/>
            <person name="Xing P."/>
            <person name="Wu Q.L."/>
            <person name="Liu S.J."/>
        </authorList>
    </citation>
    <scope>NUCLEOTIDE SEQUENCE [LARGE SCALE GENOMIC DNA]</scope>
    <source>
        <strain evidence="1 2">THMBR28</strain>
    </source>
</reference>
<gene>
    <name evidence="1" type="ORF">CIG75_17545</name>
</gene>
<organism evidence="1 2">
    <name type="scientific">Tumebacillus algifaecis</name>
    <dbReference type="NCBI Taxonomy" id="1214604"/>
    <lineage>
        <taxon>Bacteria</taxon>
        <taxon>Bacillati</taxon>
        <taxon>Bacillota</taxon>
        <taxon>Bacilli</taxon>
        <taxon>Bacillales</taxon>
        <taxon>Alicyclobacillaceae</taxon>
        <taxon>Tumebacillus</taxon>
    </lineage>
</organism>
<name>A0A223D4P7_9BACL</name>
<dbReference type="EMBL" id="CP022657">
    <property type="protein sequence ID" value="ASS76589.1"/>
    <property type="molecule type" value="Genomic_DNA"/>
</dbReference>
<evidence type="ECO:0000313" key="2">
    <source>
        <dbReference type="Proteomes" id="UP000214688"/>
    </source>
</evidence>